<keyword evidence="6" id="KW-1185">Reference proteome</keyword>
<dbReference type="EMBL" id="CAAALY010101169">
    <property type="protein sequence ID" value="VEL29201.1"/>
    <property type="molecule type" value="Genomic_DNA"/>
</dbReference>
<evidence type="ECO:0000313" key="5">
    <source>
        <dbReference type="EMBL" id="VEL29201.1"/>
    </source>
</evidence>
<evidence type="ECO:0000256" key="1">
    <source>
        <dbReference type="ARBA" id="ARBA00022598"/>
    </source>
</evidence>
<comment type="caution">
    <text evidence="5">The sequence shown here is derived from an EMBL/GenBank/DDBJ whole genome shotgun (WGS) entry which is preliminary data.</text>
</comment>
<dbReference type="GO" id="GO:0016020">
    <property type="term" value="C:membrane"/>
    <property type="evidence" value="ECO:0007669"/>
    <property type="project" value="TreeGrafter"/>
</dbReference>
<dbReference type="PANTHER" id="PTHR43272">
    <property type="entry name" value="LONG-CHAIN-FATTY-ACID--COA LIGASE"/>
    <property type="match status" value="1"/>
</dbReference>
<reference evidence="5" key="1">
    <citation type="submission" date="2018-11" db="EMBL/GenBank/DDBJ databases">
        <authorList>
            <consortium name="Pathogen Informatics"/>
        </authorList>
    </citation>
    <scope>NUCLEOTIDE SEQUENCE</scope>
</reference>
<evidence type="ECO:0000259" key="4">
    <source>
        <dbReference type="Pfam" id="PF00501"/>
    </source>
</evidence>
<dbReference type="InterPro" id="IPR042099">
    <property type="entry name" value="ANL_N_sf"/>
</dbReference>
<gene>
    <name evidence="5" type="ORF">PXEA_LOCUS22641</name>
</gene>
<organism evidence="5 6">
    <name type="scientific">Protopolystoma xenopodis</name>
    <dbReference type="NCBI Taxonomy" id="117903"/>
    <lineage>
        <taxon>Eukaryota</taxon>
        <taxon>Metazoa</taxon>
        <taxon>Spiralia</taxon>
        <taxon>Lophotrochozoa</taxon>
        <taxon>Platyhelminthes</taxon>
        <taxon>Monogenea</taxon>
        <taxon>Polyopisthocotylea</taxon>
        <taxon>Polystomatidea</taxon>
        <taxon>Polystomatidae</taxon>
        <taxon>Protopolystoma</taxon>
    </lineage>
</organism>
<sequence length="92" mass="10276">MIKLTLGTYTWETYGEAEVRVSNLAAGIRKLIGPTPVVPEDRQPVAIFSETRAEWLYAAMAIFRLNRPLVTLYSTLGDDALLHGFTESQVSF</sequence>
<dbReference type="GO" id="GO:0004467">
    <property type="term" value="F:long-chain fatty acid-CoA ligase activity"/>
    <property type="evidence" value="ECO:0007669"/>
    <property type="project" value="UniProtKB-EC"/>
</dbReference>
<keyword evidence="2" id="KW-0443">Lipid metabolism</keyword>
<protein>
    <recommendedName>
        <fullName evidence="3">long-chain-fatty-acid--CoA ligase</fullName>
        <ecNumber evidence="3">6.2.1.3</ecNumber>
    </recommendedName>
</protein>
<dbReference type="Proteomes" id="UP000784294">
    <property type="component" value="Unassembled WGS sequence"/>
</dbReference>
<evidence type="ECO:0000256" key="3">
    <source>
        <dbReference type="ARBA" id="ARBA00026121"/>
    </source>
</evidence>
<evidence type="ECO:0000256" key="2">
    <source>
        <dbReference type="ARBA" id="ARBA00022832"/>
    </source>
</evidence>
<evidence type="ECO:0000313" key="6">
    <source>
        <dbReference type="Proteomes" id="UP000784294"/>
    </source>
</evidence>
<dbReference type="GO" id="GO:0005783">
    <property type="term" value="C:endoplasmic reticulum"/>
    <property type="evidence" value="ECO:0007669"/>
    <property type="project" value="TreeGrafter"/>
</dbReference>
<dbReference type="PANTHER" id="PTHR43272:SF92">
    <property type="entry name" value="LONG CHAIN ACYL-COA SYNTHETASE 8"/>
    <property type="match status" value="1"/>
</dbReference>
<feature type="domain" description="AMP-dependent synthetase/ligase" evidence="4">
    <location>
        <begin position="7"/>
        <end position="91"/>
    </location>
</feature>
<dbReference type="Pfam" id="PF00501">
    <property type="entry name" value="AMP-binding"/>
    <property type="match status" value="1"/>
</dbReference>
<dbReference type="AlphaFoldDB" id="A0A3S5AHB9"/>
<dbReference type="Gene3D" id="3.40.50.12780">
    <property type="entry name" value="N-terminal domain of ligase-like"/>
    <property type="match status" value="1"/>
</dbReference>
<dbReference type="InterPro" id="IPR000873">
    <property type="entry name" value="AMP-dep_synth/lig_dom"/>
</dbReference>
<dbReference type="EC" id="6.2.1.3" evidence="3"/>
<dbReference type="SUPFAM" id="SSF56801">
    <property type="entry name" value="Acetyl-CoA synthetase-like"/>
    <property type="match status" value="1"/>
</dbReference>
<keyword evidence="1" id="KW-0436">Ligase</keyword>
<name>A0A3S5AHB9_9PLAT</name>
<keyword evidence="2" id="KW-0276">Fatty acid metabolism</keyword>
<accession>A0A3S5AHB9</accession>
<proteinExistence type="predicted"/>
<dbReference type="OrthoDB" id="1700726at2759"/>